<feature type="chain" id="PRO_5022904848" evidence="1">
    <location>
        <begin position="26"/>
        <end position="305"/>
    </location>
</feature>
<sequence length="305" mass="33084">MSRKVSSIRHAIAGVALLWSALTSAQEMEPRSYSAVPIGTNFVVADYARSSGGVSLDPALPITGLQATINTYSLGYSHSFGIAGHTVSFAVSVPYANADLTGNVEGAPAQAYRSGLGDVRFRVAVNLLGDPALTPEEFARRNPSTILGVSLRVVAPTGQYVPSRLINIGSNRWSFKPEIGLSQPLGNWFVEGAVGVWIFTDNTDFFGGRQRSQDPLFTFQWHGGYNFLPGLWIAADFTYFAGGQTSVNGVNDHDLQGNTRYGITLSVPLATQWSAKFAWSRGLTTRVGGNFQTFSVALQYRWFNR</sequence>
<dbReference type="Pfam" id="PF13557">
    <property type="entry name" value="Phenol_MetA_deg"/>
    <property type="match status" value="1"/>
</dbReference>
<evidence type="ECO:0000256" key="1">
    <source>
        <dbReference type="SAM" id="SignalP"/>
    </source>
</evidence>
<feature type="signal peptide" evidence="1">
    <location>
        <begin position="1"/>
        <end position="25"/>
    </location>
</feature>
<keyword evidence="3" id="KW-1185">Reference proteome</keyword>
<dbReference type="AlphaFoldDB" id="A0A5B0G620"/>
<evidence type="ECO:0000313" key="3">
    <source>
        <dbReference type="Proteomes" id="UP000325273"/>
    </source>
</evidence>
<evidence type="ECO:0000313" key="2">
    <source>
        <dbReference type="EMBL" id="KAA0997480.1"/>
    </source>
</evidence>
<proteinExistence type="predicted"/>
<dbReference type="Proteomes" id="UP000325273">
    <property type="component" value="Unassembled WGS sequence"/>
</dbReference>
<dbReference type="InterPro" id="IPR025737">
    <property type="entry name" value="FApF"/>
</dbReference>
<name>A0A5B0G620_9BURK</name>
<dbReference type="EMBL" id="VTUZ01000085">
    <property type="protein sequence ID" value="KAA0997480.1"/>
    <property type="molecule type" value="Genomic_DNA"/>
</dbReference>
<organism evidence="2 3">
    <name type="scientific">Paraburkholderia panacisoli</name>
    <dbReference type="NCBI Taxonomy" id="2603818"/>
    <lineage>
        <taxon>Bacteria</taxon>
        <taxon>Pseudomonadati</taxon>
        <taxon>Pseudomonadota</taxon>
        <taxon>Betaproteobacteria</taxon>
        <taxon>Burkholderiales</taxon>
        <taxon>Burkholderiaceae</taxon>
        <taxon>Paraburkholderia</taxon>
    </lineage>
</organism>
<accession>A0A5B0G620</accession>
<gene>
    <name evidence="2" type="ORF">FVF58_49115</name>
</gene>
<keyword evidence="1" id="KW-0732">Signal</keyword>
<comment type="caution">
    <text evidence="2">The sequence shown here is derived from an EMBL/GenBank/DDBJ whole genome shotgun (WGS) entry which is preliminary data.</text>
</comment>
<reference evidence="2 3" key="1">
    <citation type="submission" date="2019-08" db="EMBL/GenBank/DDBJ databases">
        <title>Paraburkholderia sp. DCY113.</title>
        <authorList>
            <person name="Kang J."/>
        </authorList>
    </citation>
    <scope>NUCLEOTIDE SEQUENCE [LARGE SCALE GENOMIC DNA]</scope>
    <source>
        <strain evidence="2 3">DCY113</strain>
    </source>
</reference>
<protein>
    <submittedName>
        <fullName evidence="2">Transporter</fullName>
    </submittedName>
</protein>